<evidence type="ECO:0000259" key="4">
    <source>
        <dbReference type="Pfam" id="PF01855"/>
    </source>
</evidence>
<dbReference type="Gene3D" id="3.40.50.920">
    <property type="match status" value="1"/>
</dbReference>
<organism evidence="6">
    <name type="scientific">Streptomyces sp. NBC_00093</name>
    <dbReference type="NCBI Taxonomy" id="2975649"/>
    <lineage>
        <taxon>Bacteria</taxon>
        <taxon>Bacillati</taxon>
        <taxon>Actinomycetota</taxon>
        <taxon>Actinomycetes</taxon>
        <taxon>Kitasatosporales</taxon>
        <taxon>Streptomycetaceae</taxon>
        <taxon>Streptomyces</taxon>
    </lineage>
</organism>
<dbReference type="PANTHER" id="PTHR32154:SF0">
    <property type="entry name" value="PYRUVATE-FLAVODOXIN OXIDOREDUCTASE-RELATED"/>
    <property type="match status" value="1"/>
</dbReference>
<feature type="region of interest" description="Disordered" evidence="3">
    <location>
        <begin position="249"/>
        <end position="269"/>
    </location>
</feature>
<dbReference type="InterPro" id="IPR029061">
    <property type="entry name" value="THDP-binding"/>
</dbReference>
<reference evidence="6" key="1">
    <citation type="submission" date="2022-10" db="EMBL/GenBank/DDBJ databases">
        <title>The complete genomes of actinobacterial strains from the NBC collection.</title>
        <authorList>
            <person name="Joergensen T.S."/>
            <person name="Alvarez Arevalo M."/>
            <person name="Sterndorff E.B."/>
            <person name="Faurdal D."/>
            <person name="Vuksanovic O."/>
            <person name="Mourched A.-S."/>
            <person name="Charusanti P."/>
            <person name="Shaw S."/>
            <person name="Blin K."/>
            <person name="Weber T."/>
        </authorList>
    </citation>
    <scope>NUCLEOTIDE SEQUENCE</scope>
    <source>
        <strain evidence="6">NBC_00093</strain>
    </source>
</reference>
<evidence type="ECO:0000256" key="1">
    <source>
        <dbReference type="ARBA" id="ARBA00009032"/>
    </source>
</evidence>
<dbReference type="Pfam" id="PF01855">
    <property type="entry name" value="POR_N"/>
    <property type="match status" value="1"/>
</dbReference>
<dbReference type="GO" id="GO:0000287">
    <property type="term" value="F:magnesium ion binding"/>
    <property type="evidence" value="ECO:0007669"/>
    <property type="project" value="UniProtKB-ARBA"/>
</dbReference>
<dbReference type="Gene3D" id="3.40.50.970">
    <property type="match status" value="1"/>
</dbReference>
<keyword evidence="2" id="KW-0560">Oxidoreductase</keyword>
<dbReference type="InterPro" id="IPR033412">
    <property type="entry name" value="PFOR_II"/>
</dbReference>
<evidence type="ECO:0000313" key="6">
    <source>
        <dbReference type="EMBL" id="WTT23839.1"/>
    </source>
</evidence>
<evidence type="ECO:0000259" key="5">
    <source>
        <dbReference type="Pfam" id="PF17147"/>
    </source>
</evidence>
<dbReference type="GO" id="GO:0016491">
    <property type="term" value="F:oxidoreductase activity"/>
    <property type="evidence" value="ECO:0007669"/>
    <property type="project" value="UniProtKB-KW"/>
</dbReference>
<dbReference type="SUPFAM" id="SSF52518">
    <property type="entry name" value="Thiamin diphosphate-binding fold (THDP-binding)"/>
    <property type="match status" value="1"/>
</dbReference>
<dbReference type="PANTHER" id="PTHR32154">
    <property type="entry name" value="PYRUVATE-FLAVODOXIN OXIDOREDUCTASE-RELATED"/>
    <property type="match status" value="1"/>
</dbReference>
<dbReference type="SUPFAM" id="SSF52922">
    <property type="entry name" value="TK C-terminal domain-like"/>
    <property type="match status" value="1"/>
</dbReference>
<evidence type="ECO:0000256" key="3">
    <source>
        <dbReference type="SAM" id="MobiDB-lite"/>
    </source>
</evidence>
<dbReference type="EMBL" id="CP108222">
    <property type="protein sequence ID" value="WTT23839.1"/>
    <property type="molecule type" value="Genomic_DNA"/>
</dbReference>
<dbReference type="InterPro" id="IPR009014">
    <property type="entry name" value="Transketo_C/PFOR_II"/>
</dbReference>
<feature type="domain" description="Pyruvate:ferredoxin oxidoreductase core" evidence="5">
    <location>
        <begin position="115"/>
        <end position="213"/>
    </location>
</feature>
<dbReference type="GO" id="GO:0006979">
    <property type="term" value="P:response to oxidative stress"/>
    <property type="evidence" value="ECO:0007669"/>
    <property type="project" value="TreeGrafter"/>
</dbReference>
<evidence type="ECO:0000256" key="2">
    <source>
        <dbReference type="ARBA" id="ARBA00023002"/>
    </source>
</evidence>
<dbReference type="Pfam" id="PF17147">
    <property type="entry name" value="PFOR_II"/>
    <property type="match status" value="1"/>
</dbReference>
<comment type="similarity">
    <text evidence="1">Belongs to the pyruvate:ferredoxin/flavodoxin oxidoreductase family.</text>
</comment>
<feature type="domain" description="Pyruvate flavodoxin/ferredoxin oxidoreductase pyrimidine binding" evidence="4">
    <location>
        <begin position="4"/>
        <end position="86"/>
    </location>
</feature>
<accession>A0AAU2AK97</accession>
<name>A0AAU2AK97_9ACTN</name>
<dbReference type="InterPro" id="IPR050722">
    <property type="entry name" value="Pyruvate:ferred/Flavod_OxRd"/>
</dbReference>
<dbReference type="InterPro" id="IPR002880">
    <property type="entry name" value="Pyrv_Fd/Flavodoxin_OxRdtase_N"/>
</dbReference>
<sequence length="269" mass="29052">MHPQAFRLAEELSLPVMVCMDGFVLTHAWERIEVPDQAQVDAFLPPYEPRQVLDPAEPVSIGAMVGPEAFTEVRYLAHAKQMQALEAIPRIASEFRQVFGRDCGGPVHPYACEDAETIVVALGSVFGTVCDVVDEMRENGVRIGALAITSFRPFPLEAVRAALGRARQVVVLERALAVGIGGIVSANVRTALSGIQLDGHTVIAGLGGRAITKASLHRLFADAPAGRLGQLTFLDLDTDLVERELARMARTRRSGPPAENILRDVGSNR</sequence>
<protein>
    <submittedName>
        <fullName evidence="6">Uncharacterized protein</fullName>
    </submittedName>
</protein>
<gene>
    <name evidence="6" type="ORF">OHA22_46880</name>
</gene>
<proteinExistence type="inferred from homology"/>
<dbReference type="AlphaFoldDB" id="A0AAU2AK97"/>